<comment type="pathway">
    <text evidence="1">Metabolic intermediate biosynthesis; chorismate biosynthesis; chorismate from D-erythrose 4-phosphate and phosphoenolpyruvate: step 4/7.</text>
</comment>
<proteinExistence type="predicted"/>
<evidence type="ECO:0000259" key="7">
    <source>
        <dbReference type="Pfam" id="PF01488"/>
    </source>
</evidence>
<evidence type="ECO:0000259" key="9">
    <source>
        <dbReference type="Pfam" id="PF18317"/>
    </source>
</evidence>
<evidence type="ECO:0000256" key="1">
    <source>
        <dbReference type="ARBA" id="ARBA00004871"/>
    </source>
</evidence>
<keyword evidence="5" id="KW-0057">Aromatic amino acid biosynthesis</keyword>
<dbReference type="InterPro" id="IPR046346">
    <property type="entry name" value="Aminoacid_DH-like_N_sf"/>
</dbReference>
<feature type="domain" description="Quinate/shikimate 5-dehydrogenase/glutamyl-tRNA reductase" evidence="7">
    <location>
        <begin position="119"/>
        <end position="169"/>
    </location>
</feature>
<feature type="domain" description="SDH C-terminal" evidence="9">
    <location>
        <begin position="242"/>
        <end position="272"/>
    </location>
</feature>
<evidence type="ECO:0000256" key="2">
    <source>
        <dbReference type="ARBA" id="ARBA00012962"/>
    </source>
</evidence>
<dbReference type="Pfam" id="PF18317">
    <property type="entry name" value="SDH_C"/>
    <property type="match status" value="1"/>
</dbReference>
<dbReference type="UniPathway" id="UPA00053">
    <property type="reaction ID" value="UER00087"/>
</dbReference>
<comment type="catalytic activity">
    <reaction evidence="6">
        <text>shikimate + NADP(+) = 3-dehydroshikimate + NADPH + H(+)</text>
        <dbReference type="Rhea" id="RHEA:17737"/>
        <dbReference type="ChEBI" id="CHEBI:15378"/>
        <dbReference type="ChEBI" id="CHEBI:16630"/>
        <dbReference type="ChEBI" id="CHEBI:36208"/>
        <dbReference type="ChEBI" id="CHEBI:57783"/>
        <dbReference type="ChEBI" id="CHEBI:58349"/>
        <dbReference type="EC" id="1.1.1.25"/>
    </reaction>
</comment>
<comment type="caution">
    <text evidence="10">The sequence shown here is derived from an EMBL/GenBank/DDBJ whole genome shotgun (WGS) entry which is preliminary data.</text>
</comment>
<dbReference type="SUPFAM" id="SSF51735">
    <property type="entry name" value="NAD(P)-binding Rossmann-fold domains"/>
    <property type="match status" value="1"/>
</dbReference>
<dbReference type="CDD" id="cd01065">
    <property type="entry name" value="NAD_bind_Shikimate_DH"/>
    <property type="match status" value="1"/>
</dbReference>
<evidence type="ECO:0000256" key="6">
    <source>
        <dbReference type="ARBA" id="ARBA00049442"/>
    </source>
</evidence>
<protein>
    <recommendedName>
        <fullName evidence="2">shikimate dehydrogenase (NADP(+))</fullName>
        <ecNumber evidence="2">1.1.1.25</ecNumber>
    </recommendedName>
</protein>
<dbReference type="Pfam" id="PF08501">
    <property type="entry name" value="Shikimate_dh_N"/>
    <property type="match status" value="1"/>
</dbReference>
<dbReference type="GO" id="GO:0009073">
    <property type="term" value="P:aromatic amino acid family biosynthetic process"/>
    <property type="evidence" value="ECO:0007669"/>
    <property type="project" value="UniProtKB-KW"/>
</dbReference>
<gene>
    <name evidence="10" type="ORF">G4L39_05350</name>
</gene>
<accession>A0A6M1RTW1</accession>
<dbReference type="InterPro" id="IPR022893">
    <property type="entry name" value="Shikimate_DH_fam"/>
</dbReference>
<dbReference type="EMBL" id="JAAKYA010000031">
    <property type="protein sequence ID" value="NGO38821.1"/>
    <property type="molecule type" value="Genomic_DNA"/>
</dbReference>
<dbReference type="Proteomes" id="UP000477311">
    <property type="component" value="Unassembled WGS sequence"/>
</dbReference>
<evidence type="ECO:0000313" key="10">
    <source>
        <dbReference type="EMBL" id="NGO38821.1"/>
    </source>
</evidence>
<dbReference type="Gene3D" id="3.40.50.720">
    <property type="entry name" value="NAD(P)-binding Rossmann-like Domain"/>
    <property type="match status" value="1"/>
</dbReference>
<dbReference type="GO" id="GO:0009423">
    <property type="term" value="P:chorismate biosynthetic process"/>
    <property type="evidence" value="ECO:0007669"/>
    <property type="project" value="UniProtKB-UniPathway"/>
</dbReference>
<dbReference type="InterPro" id="IPR013708">
    <property type="entry name" value="Shikimate_DH-bd_N"/>
</dbReference>
<dbReference type="InterPro" id="IPR006151">
    <property type="entry name" value="Shikm_DH/Glu-tRNA_Rdtase"/>
</dbReference>
<evidence type="ECO:0000313" key="11">
    <source>
        <dbReference type="Proteomes" id="UP000477311"/>
    </source>
</evidence>
<dbReference type="Pfam" id="PF01488">
    <property type="entry name" value="Shikimate_DH"/>
    <property type="match status" value="1"/>
</dbReference>
<name>A0A6M1RTW1_9BACT</name>
<keyword evidence="4" id="KW-0560">Oxidoreductase</keyword>
<evidence type="ECO:0000259" key="8">
    <source>
        <dbReference type="Pfam" id="PF08501"/>
    </source>
</evidence>
<evidence type="ECO:0000256" key="3">
    <source>
        <dbReference type="ARBA" id="ARBA00022857"/>
    </source>
</evidence>
<dbReference type="PANTHER" id="PTHR21089:SF1">
    <property type="entry name" value="BIFUNCTIONAL 3-DEHYDROQUINATE DEHYDRATASE_SHIKIMATE DEHYDROGENASE, CHLOROPLASTIC"/>
    <property type="match status" value="1"/>
</dbReference>
<dbReference type="EC" id="1.1.1.25" evidence="2"/>
<dbReference type="PANTHER" id="PTHR21089">
    <property type="entry name" value="SHIKIMATE DEHYDROGENASE"/>
    <property type="match status" value="1"/>
</dbReference>
<dbReference type="InterPro" id="IPR041121">
    <property type="entry name" value="SDH_C"/>
</dbReference>
<dbReference type="SUPFAM" id="SSF53223">
    <property type="entry name" value="Aminoacid dehydrogenase-like, N-terminal domain"/>
    <property type="match status" value="1"/>
</dbReference>
<organism evidence="10 11">
    <name type="scientific">Limisphaera ngatamarikiensis</name>
    <dbReference type="NCBI Taxonomy" id="1324935"/>
    <lineage>
        <taxon>Bacteria</taxon>
        <taxon>Pseudomonadati</taxon>
        <taxon>Verrucomicrobiota</taxon>
        <taxon>Verrucomicrobiia</taxon>
        <taxon>Limisphaerales</taxon>
        <taxon>Limisphaeraceae</taxon>
        <taxon>Limisphaera</taxon>
    </lineage>
</organism>
<dbReference type="InterPro" id="IPR036291">
    <property type="entry name" value="NAD(P)-bd_dom_sf"/>
</dbReference>
<sequence>MHNAALAALGLNWRYLAFPVPPDQLREALAGAAAMRFVGVNLTVPHKRLALDMMDQLDESARAWGAVNTVRFEGQRADGTWQPIGQWTEPEEPARVRMHGFNTDADALLQALAEDLQWQPRGRSVLLLGAGGAGRVAALKLAASGVARLYLVNRTLDKARAVAEEIRTRYPECQVTLDYPHEPVDLLLNATSLGLRPQDPLPLDTARFPLRLAAAVYDMIYRPAETPLLQAARAAGQPAANGLSMLLYQGTRALEIWTGQPAPVAVMRRALMEHLHVA</sequence>
<evidence type="ECO:0000256" key="5">
    <source>
        <dbReference type="ARBA" id="ARBA00023141"/>
    </source>
</evidence>
<dbReference type="Gene3D" id="3.40.50.10860">
    <property type="entry name" value="Leucine Dehydrogenase, chain A, domain 1"/>
    <property type="match status" value="1"/>
</dbReference>
<feature type="domain" description="Shikimate dehydrogenase substrate binding N-terminal" evidence="8">
    <location>
        <begin position="1"/>
        <end position="70"/>
    </location>
</feature>
<evidence type="ECO:0000256" key="4">
    <source>
        <dbReference type="ARBA" id="ARBA00023002"/>
    </source>
</evidence>
<reference evidence="10 11" key="1">
    <citation type="submission" date="2020-02" db="EMBL/GenBank/DDBJ databases">
        <title>Draft genome sequence of Limisphaera ngatamarikiensis NGM72.4T, a thermophilic Verrucomicrobia grouped in subdivision 3.</title>
        <authorList>
            <person name="Carere C.R."/>
            <person name="Steen J."/>
            <person name="Hugenholtz P."/>
            <person name="Stott M.B."/>
        </authorList>
    </citation>
    <scope>NUCLEOTIDE SEQUENCE [LARGE SCALE GENOMIC DNA]</scope>
    <source>
        <strain evidence="10 11">NGM72.4</strain>
    </source>
</reference>
<keyword evidence="3" id="KW-0521">NADP</keyword>
<dbReference type="AlphaFoldDB" id="A0A6M1RTW1"/>
<dbReference type="GO" id="GO:0019632">
    <property type="term" value="P:shikimate metabolic process"/>
    <property type="evidence" value="ECO:0007669"/>
    <property type="project" value="TreeGrafter"/>
</dbReference>
<dbReference type="GO" id="GO:0004764">
    <property type="term" value="F:shikimate 3-dehydrogenase (NADP+) activity"/>
    <property type="evidence" value="ECO:0007669"/>
    <property type="project" value="UniProtKB-EC"/>
</dbReference>
<keyword evidence="11" id="KW-1185">Reference proteome</keyword>
<keyword evidence="5" id="KW-0028">Amino-acid biosynthesis</keyword>